<dbReference type="GO" id="GO:0006275">
    <property type="term" value="P:regulation of DNA replication"/>
    <property type="evidence" value="ECO:0007669"/>
    <property type="project" value="InterPro"/>
</dbReference>
<dbReference type="Proteomes" id="UP000001784">
    <property type="component" value="Chromosome"/>
</dbReference>
<dbReference type="InterPro" id="IPR013159">
    <property type="entry name" value="DnaA_C"/>
</dbReference>
<dbReference type="GO" id="GO:0005524">
    <property type="term" value="F:ATP binding"/>
    <property type="evidence" value="ECO:0007669"/>
    <property type="project" value="InterPro"/>
</dbReference>
<evidence type="ECO:0000313" key="4">
    <source>
        <dbReference type="Proteomes" id="UP000001784"/>
    </source>
</evidence>
<organism evidence="3 4">
    <name type="scientific">Syntrophobacter fumaroxidans (strain DSM 10017 / MPOB)</name>
    <dbReference type="NCBI Taxonomy" id="335543"/>
    <lineage>
        <taxon>Bacteria</taxon>
        <taxon>Pseudomonadati</taxon>
        <taxon>Thermodesulfobacteriota</taxon>
        <taxon>Syntrophobacteria</taxon>
        <taxon>Syntrophobacterales</taxon>
        <taxon>Syntrophobacteraceae</taxon>
        <taxon>Syntrophobacter</taxon>
    </lineage>
</organism>
<dbReference type="GO" id="GO:0006313">
    <property type="term" value="P:DNA transposition"/>
    <property type="evidence" value="ECO:0007669"/>
    <property type="project" value="InterPro"/>
</dbReference>
<dbReference type="InterPro" id="IPR036515">
    <property type="entry name" value="Transposase_17_sf"/>
</dbReference>
<evidence type="ECO:0008006" key="5">
    <source>
        <dbReference type="Google" id="ProtNLM"/>
    </source>
</evidence>
<dbReference type="PANTHER" id="PTHR34322:SF2">
    <property type="entry name" value="TRANSPOSASE IS200-LIKE DOMAIN-CONTAINING PROTEIN"/>
    <property type="match status" value="1"/>
</dbReference>
<dbReference type="GO" id="GO:0006270">
    <property type="term" value="P:DNA replication initiation"/>
    <property type="evidence" value="ECO:0007669"/>
    <property type="project" value="InterPro"/>
</dbReference>
<dbReference type="SMART" id="SM01321">
    <property type="entry name" value="Y1_Tnp"/>
    <property type="match status" value="1"/>
</dbReference>
<dbReference type="Pfam" id="PF01797">
    <property type="entry name" value="Y1_Tnp"/>
    <property type="match status" value="1"/>
</dbReference>
<dbReference type="GO" id="GO:0004803">
    <property type="term" value="F:transposase activity"/>
    <property type="evidence" value="ECO:0007669"/>
    <property type="project" value="InterPro"/>
</dbReference>
<evidence type="ECO:0000259" key="2">
    <source>
        <dbReference type="SMART" id="SM01321"/>
    </source>
</evidence>
<dbReference type="STRING" id="335543.Sfum_1748"/>
<evidence type="ECO:0000313" key="3">
    <source>
        <dbReference type="EMBL" id="ABK17435.1"/>
    </source>
</evidence>
<dbReference type="Gene3D" id="1.10.1750.10">
    <property type="match status" value="1"/>
</dbReference>
<dbReference type="Gene3D" id="3.30.70.1290">
    <property type="entry name" value="Transposase IS200-like"/>
    <property type="match status" value="1"/>
</dbReference>
<evidence type="ECO:0000259" key="1">
    <source>
        <dbReference type="SMART" id="SM00760"/>
    </source>
</evidence>
<dbReference type="GO" id="GO:0043565">
    <property type="term" value="F:sequence-specific DNA binding"/>
    <property type="evidence" value="ECO:0007669"/>
    <property type="project" value="InterPro"/>
</dbReference>
<dbReference type="HOGENOM" id="CLU_068226_0_0_7"/>
<dbReference type="eggNOG" id="COG0593">
    <property type="taxonomic scope" value="Bacteria"/>
</dbReference>
<dbReference type="AlphaFoldDB" id="A0LJ33"/>
<proteinExistence type="predicted"/>
<dbReference type="SMART" id="SM00760">
    <property type="entry name" value="Bac_DnaA_C"/>
    <property type="match status" value="1"/>
</dbReference>
<dbReference type="NCBIfam" id="NF047646">
    <property type="entry name" value="REP_Tyr_transpos"/>
    <property type="match status" value="1"/>
</dbReference>
<dbReference type="KEGG" id="sfu:Sfum_1748"/>
<dbReference type="CDD" id="cd06571">
    <property type="entry name" value="Bac_DnaA_C"/>
    <property type="match status" value="1"/>
</dbReference>
<sequence>MARSLRIEYPGAFYHVTSRGNERKEVFLDGADRERFLSYLDSATVRYGAQVHLYCLMPNHYHLLVETPLGNLSRIMGHINGAYTTYFNLKHQRPGHLFQGRYKAILVDKDEYVRELSRYIHLNPVRAGISATPGDYRWSSYRAYCGLTHSPTWLNRSLILSLFGSRATRAEAEYRGFVECSKVEDHPGPLMNVLAATIMGSKSFVKSVKERFLEEILPDRELPALSRLLPGPSPKAIRKAVEERYPTDRRKARRISIYLCHRYSGCTLAEIGAEFGIGLSAVTQMSRRVAEAVGEDQSLRESVEELISRLQK</sequence>
<dbReference type="eggNOG" id="COG1943">
    <property type="taxonomic scope" value="Bacteria"/>
</dbReference>
<reference evidence="3 4" key="1">
    <citation type="submission" date="2006-10" db="EMBL/GenBank/DDBJ databases">
        <title>Complete sequence of Syntrophobacter fumaroxidans MPOB.</title>
        <authorList>
            <consortium name="US DOE Joint Genome Institute"/>
            <person name="Copeland A."/>
            <person name="Lucas S."/>
            <person name="Lapidus A."/>
            <person name="Barry K."/>
            <person name="Detter J.C."/>
            <person name="Glavina del Rio T."/>
            <person name="Hammon N."/>
            <person name="Israni S."/>
            <person name="Pitluck S."/>
            <person name="Goltsman E.G."/>
            <person name="Martinez M."/>
            <person name="Schmutz J."/>
            <person name="Larimer F."/>
            <person name="Land M."/>
            <person name="Hauser L."/>
            <person name="Kyrpides N."/>
            <person name="Kim E."/>
            <person name="Boone D.R."/>
            <person name="Brockman F."/>
            <person name="Culley D."/>
            <person name="Ferry J."/>
            <person name="Gunsalus R."/>
            <person name="McInerney M.J."/>
            <person name="Morrison M."/>
            <person name="Plugge C."/>
            <person name="Rohlin L."/>
            <person name="Scholten J."/>
            <person name="Sieber J."/>
            <person name="Stams A.J.M."/>
            <person name="Worm P."/>
            <person name="Henstra A.M."/>
            <person name="Richardson P."/>
        </authorList>
    </citation>
    <scope>NUCLEOTIDE SEQUENCE [LARGE SCALE GENOMIC DNA]</scope>
    <source>
        <strain evidence="4">DSM 10017 / MPOB</strain>
    </source>
</reference>
<dbReference type="InterPro" id="IPR010921">
    <property type="entry name" value="Trp_repressor/repl_initiator"/>
</dbReference>
<protein>
    <recommendedName>
        <fullName evidence="5">Transposase IS200-like domain-containing protein</fullName>
    </recommendedName>
</protein>
<dbReference type="InterPro" id="IPR002686">
    <property type="entry name" value="Transposase_17"/>
</dbReference>
<dbReference type="OrthoDB" id="9800147at2"/>
<dbReference type="InParanoid" id="A0LJ33"/>
<name>A0LJ33_SYNFM</name>
<dbReference type="PANTHER" id="PTHR34322">
    <property type="entry name" value="TRANSPOSASE, Y1_TNP DOMAIN-CONTAINING"/>
    <property type="match status" value="1"/>
</dbReference>
<feature type="domain" description="Chromosomal replication initiator DnaA C-terminal" evidence="1">
    <location>
        <begin position="233"/>
        <end position="289"/>
    </location>
</feature>
<dbReference type="SUPFAM" id="SSF48295">
    <property type="entry name" value="TrpR-like"/>
    <property type="match status" value="1"/>
</dbReference>
<feature type="domain" description="Transposase IS200-like" evidence="2">
    <location>
        <begin position="9"/>
        <end position="123"/>
    </location>
</feature>
<accession>A0LJ33</accession>
<dbReference type="SUPFAM" id="SSF143422">
    <property type="entry name" value="Transposase IS200-like"/>
    <property type="match status" value="1"/>
</dbReference>
<gene>
    <name evidence="3" type="ordered locus">Sfum_1748</name>
</gene>
<dbReference type="RefSeq" id="WP_011698605.1">
    <property type="nucleotide sequence ID" value="NC_008554.1"/>
</dbReference>
<dbReference type="EMBL" id="CP000478">
    <property type="protein sequence ID" value="ABK17435.1"/>
    <property type="molecule type" value="Genomic_DNA"/>
</dbReference>
<keyword evidence="4" id="KW-1185">Reference proteome</keyword>